<dbReference type="Gene3D" id="1.25.40.10">
    <property type="entry name" value="Tetratricopeptide repeat domain"/>
    <property type="match status" value="1"/>
</dbReference>
<comment type="subcellular location">
    <subcellularLocation>
        <location evidence="4">Cell outer membrane</location>
        <topology evidence="4">Lipid-anchor</topology>
    </subcellularLocation>
</comment>
<proteinExistence type="inferred from homology"/>
<keyword evidence="3 4" id="KW-0998">Cell outer membrane</keyword>
<dbReference type="Proteomes" id="UP000242432">
    <property type="component" value="Unassembled WGS sequence"/>
</dbReference>
<dbReference type="AlphaFoldDB" id="A0A1T4VAL9"/>
<accession>A0A1T4VAL9</accession>
<dbReference type="GO" id="GO:0009279">
    <property type="term" value="C:cell outer membrane"/>
    <property type="evidence" value="ECO:0007669"/>
    <property type="project" value="UniProtKB-SubCell"/>
</dbReference>
<dbReference type="Pfam" id="PF13525">
    <property type="entry name" value="YfiO"/>
    <property type="match status" value="1"/>
</dbReference>
<evidence type="ECO:0000256" key="2">
    <source>
        <dbReference type="ARBA" id="ARBA00023136"/>
    </source>
</evidence>
<gene>
    <name evidence="4" type="primary">bamD</name>
    <name evidence="6" type="ORF">SAMN02745213_01182</name>
</gene>
<dbReference type="EMBL" id="FUXX01000016">
    <property type="protein sequence ID" value="SKA61963.1"/>
    <property type="molecule type" value="Genomic_DNA"/>
</dbReference>
<evidence type="ECO:0000313" key="7">
    <source>
        <dbReference type="Proteomes" id="UP000242432"/>
    </source>
</evidence>
<organism evidence="6 7">
    <name type="scientific">Succinivibrio dextrinosolvens DSM 3072</name>
    <dbReference type="NCBI Taxonomy" id="1123324"/>
    <lineage>
        <taxon>Bacteria</taxon>
        <taxon>Pseudomonadati</taxon>
        <taxon>Pseudomonadota</taxon>
        <taxon>Gammaproteobacteria</taxon>
        <taxon>Aeromonadales</taxon>
        <taxon>Succinivibrionaceae</taxon>
        <taxon>Succinivibrio</taxon>
    </lineage>
</organism>
<feature type="domain" description="Outer membrane lipoprotein BamD-like" evidence="5">
    <location>
        <begin position="32"/>
        <end position="236"/>
    </location>
</feature>
<protein>
    <recommendedName>
        <fullName evidence="4">Outer membrane protein assembly factor BamD</fullName>
    </recommendedName>
</protein>
<keyword evidence="2 4" id="KW-0472">Membrane</keyword>
<evidence type="ECO:0000256" key="4">
    <source>
        <dbReference type="HAMAP-Rule" id="MF_00922"/>
    </source>
</evidence>
<reference evidence="7" key="1">
    <citation type="submission" date="2017-02" db="EMBL/GenBank/DDBJ databases">
        <authorList>
            <person name="Varghese N."/>
            <person name="Submissions S."/>
        </authorList>
    </citation>
    <scope>NUCLEOTIDE SEQUENCE [LARGE SCALE GENOMIC DNA]</scope>
    <source>
        <strain evidence="7">DSM 3072</strain>
    </source>
</reference>
<dbReference type="PROSITE" id="PS51257">
    <property type="entry name" value="PROKAR_LIPOPROTEIN"/>
    <property type="match status" value="1"/>
</dbReference>
<evidence type="ECO:0000256" key="3">
    <source>
        <dbReference type="ARBA" id="ARBA00023237"/>
    </source>
</evidence>
<comment type="function">
    <text evidence="4">Part of the outer membrane protein assembly complex, which is involved in assembly and insertion of beta-barrel proteins into the outer membrane.</text>
</comment>
<keyword evidence="7" id="KW-1185">Reference proteome</keyword>
<dbReference type="CDD" id="cd15830">
    <property type="entry name" value="BamD"/>
    <property type="match status" value="1"/>
</dbReference>
<dbReference type="RefSeq" id="WP_159443032.1">
    <property type="nucleotide sequence ID" value="NZ_FUXX01000016.1"/>
</dbReference>
<dbReference type="SUPFAM" id="SSF48452">
    <property type="entry name" value="TPR-like"/>
    <property type="match status" value="1"/>
</dbReference>
<dbReference type="InterPro" id="IPR011990">
    <property type="entry name" value="TPR-like_helical_dom_sf"/>
</dbReference>
<comment type="subunit">
    <text evidence="4">Part of the Bam complex.</text>
</comment>
<evidence type="ECO:0000256" key="1">
    <source>
        <dbReference type="ARBA" id="ARBA00022729"/>
    </source>
</evidence>
<dbReference type="InterPro" id="IPR039565">
    <property type="entry name" value="BamD-like"/>
</dbReference>
<dbReference type="HAMAP" id="MF_00922">
    <property type="entry name" value="OM_assembly_BamD"/>
    <property type="match status" value="1"/>
</dbReference>
<name>A0A1T4VAL9_9GAMM</name>
<comment type="similarity">
    <text evidence="4">Belongs to the BamD family.</text>
</comment>
<dbReference type="NCBIfam" id="TIGR03302">
    <property type="entry name" value="OM_YfiO"/>
    <property type="match status" value="1"/>
</dbReference>
<dbReference type="GO" id="GO:0043165">
    <property type="term" value="P:Gram-negative-bacterium-type cell outer membrane assembly"/>
    <property type="evidence" value="ECO:0007669"/>
    <property type="project" value="UniProtKB-UniRule"/>
</dbReference>
<evidence type="ECO:0000313" key="6">
    <source>
        <dbReference type="EMBL" id="SKA61963.1"/>
    </source>
</evidence>
<keyword evidence="1 4" id="KW-0732">Signal</keyword>
<keyword evidence="4" id="KW-0449">Lipoprotein</keyword>
<sequence length="249" mass="28608">MFKKILMPFVIATAIAVTGCSSDKIEKDAVPDLSQEALHAKARQMAASGDYAKARDYLEALDSRYPFGELTDQVQLDLIYVNYKSRKSAETTAAIERFLRLNPNSQYADYVLYMKGLNEMQKHGSLIQDFLGFDRSQKDPQNYFDAYKAFKDLIDRYPNSPYAADAYHRLVYIKNQLAKREWAIASYYQDRGALVSAIRHCQAIIYTYYDTEYCEKAFKMMAEDYKKLGLQLPSSNVEKVIAASTFEKK</sequence>
<keyword evidence="4" id="KW-0564">Palmitate</keyword>
<dbReference type="STRING" id="83771.SAMN02910357_00571"/>
<dbReference type="InterPro" id="IPR017689">
    <property type="entry name" value="BamD"/>
</dbReference>
<evidence type="ECO:0000259" key="5">
    <source>
        <dbReference type="Pfam" id="PF13525"/>
    </source>
</evidence>
<dbReference type="GO" id="GO:0051205">
    <property type="term" value="P:protein insertion into membrane"/>
    <property type="evidence" value="ECO:0007669"/>
    <property type="project" value="UniProtKB-UniRule"/>
</dbReference>